<dbReference type="Proteomes" id="UP001074446">
    <property type="component" value="Unassembled WGS sequence"/>
</dbReference>
<gene>
    <name evidence="3" type="ORF">O3H35_13175</name>
    <name evidence="2" type="ORF">O3H54_15315</name>
</gene>
<organism evidence="3">
    <name type="scientific">Methanobacterium veterum</name>
    <dbReference type="NCBI Taxonomy" id="408577"/>
    <lineage>
        <taxon>Archaea</taxon>
        <taxon>Methanobacteriati</taxon>
        <taxon>Methanobacteriota</taxon>
        <taxon>Methanomada group</taxon>
        <taxon>Methanobacteria</taxon>
        <taxon>Methanobacteriales</taxon>
        <taxon>Methanobacteriaceae</taxon>
        <taxon>Methanobacterium</taxon>
    </lineage>
</organism>
<comment type="caution">
    <text evidence="3">The sequence shown here is derived from an EMBL/GenBank/DDBJ whole genome shotgun (WGS) entry which is preliminary data.</text>
</comment>
<keyword evidence="4" id="KW-1185">Reference proteome</keyword>
<accession>A0A9E5A2Y2</accession>
<dbReference type="RefSeq" id="WP_048082510.1">
    <property type="nucleotide sequence ID" value="NZ_JAPVER010000020.1"/>
</dbReference>
<evidence type="ECO:0000313" key="2">
    <source>
        <dbReference type="EMBL" id="MCZ3367258.1"/>
    </source>
</evidence>
<reference evidence="3" key="1">
    <citation type="submission" date="2022-12" db="EMBL/GenBank/DDBJ databases">
        <title>Reclassification of two methanogenic archaea species isolated from the Kolyma lowland permafrost.</title>
        <authorList>
            <person name="Trubitsyn V.E."/>
            <person name="Rivkina E.M."/>
            <person name="Shcherbakova V.A."/>
        </authorList>
    </citation>
    <scope>NUCLEOTIDE SEQUENCE</scope>
    <source>
        <strain evidence="2">M2</strain>
        <strain evidence="3">MK4</strain>
    </source>
</reference>
<dbReference type="EMBL" id="JAPVER010000020">
    <property type="protein sequence ID" value="MCZ3367258.1"/>
    <property type="molecule type" value="Genomic_DNA"/>
</dbReference>
<dbReference type="AlphaFoldDB" id="A0A9E5A2Y2"/>
<proteinExistence type="predicted"/>
<protein>
    <submittedName>
        <fullName evidence="3">DUF4268 domain-containing protein</fullName>
    </submittedName>
</protein>
<dbReference type="EMBL" id="JAPVES010000030">
    <property type="protein sequence ID" value="MCZ3373594.1"/>
    <property type="molecule type" value="Genomic_DNA"/>
</dbReference>
<evidence type="ECO:0000313" key="3">
    <source>
        <dbReference type="EMBL" id="MCZ3373594.1"/>
    </source>
</evidence>
<dbReference type="Pfam" id="PF14088">
    <property type="entry name" value="DUF4268"/>
    <property type="match status" value="1"/>
</dbReference>
<dbReference type="InterPro" id="IPR025364">
    <property type="entry name" value="DUF4268"/>
</dbReference>
<dbReference type="Proteomes" id="UP001068021">
    <property type="component" value="Unassembled WGS sequence"/>
</dbReference>
<name>A0A9E5A2Y2_9EURY</name>
<evidence type="ECO:0000259" key="1">
    <source>
        <dbReference type="Pfam" id="PF14088"/>
    </source>
</evidence>
<sequence>MERQQGYPEFWEMLIEKFNVEMPEAKISKTRDKHYLQILTGINGIHFEWFLAGKPLDGFLVALHFELKDNYYENRRLLDCFESRKEEFENIFEEKLQFGGHSNSTHMFLKKETDNMDDVTLDWGVKTMIKFYDTLKPILDEELNKYIKI</sequence>
<feature type="domain" description="DUF4268" evidence="1">
    <location>
        <begin position="9"/>
        <end position="138"/>
    </location>
</feature>
<evidence type="ECO:0000313" key="4">
    <source>
        <dbReference type="Proteomes" id="UP001068021"/>
    </source>
</evidence>